<protein>
    <submittedName>
        <fullName evidence="1">Type II toxin-antitoxin system RelE/ParE family toxin</fullName>
    </submittedName>
</protein>
<evidence type="ECO:0000313" key="2">
    <source>
        <dbReference type="Proteomes" id="UP000484885"/>
    </source>
</evidence>
<reference evidence="1 2" key="1">
    <citation type="submission" date="2020-02" db="EMBL/GenBank/DDBJ databases">
        <authorList>
            <person name="Zhang X.-Y."/>
        </authorList>
    </citation>
    <scope>NUCLEOTIDE SEQUENCE [LARGE SCALE GENOMIC DNA]</scope>
    <source>
        <strain evidence="1 2">C33</strain>
    </source>
</reference>
<keyword evidence="2" id="KW-1185">Reference proteome</keyword>
<organism evidence="1 2">
    <name type="scientific">Wenzhouxiangella limi</name>
    <dbReference type="NCBI Taxonomy" id="2707351"/>
    <lineage>
        <taxon>Bacteria</taxon>
        <taxon>Pseudomonadati</taxon>
        <taxon>Pseudomonadota</taxon>
        <taxon>Gammaproteobacteria</taxon>
        <taxon>Chromatiales</taxon>
        <taxon>Wenzhouxiangellaceae</taxon>
        <taxon>Wenzhouxiangella</taxon>
    </lineage>
</organism>
<dbReference type="Proteomes" id="UP000484885">
    <property type="component" value="Unassembled WGS sequence"/>
</dbReference>
<comment type="caution">
    <text evidence="1">The sequence shown here is derived from an EMBL/GenBank/DDBJ whole genome shotgun (WGS) entry which is preliminary data.</text>
</comment>
<accession>A0A845V4J6</accession>
<dbReference type="RefSeq" id="WP_164210300.1">
    <property type="nucleotide sequence ID" value="NZ_JAAGSC010000033.1"/>
</dbReference>
<name>A0A845V4J6_9GAMM</name>
<proteinExistence type="predicted"/>
<dbReference type="PIRSF" id="PIRSF018634">
    <property type="entry name" value="UCP018634"/>
    <property type="match status" value="1"/>
</dbReference>
<sequence length="128" mass="14182">MMRVFKTRTFARSTRKLGLTDAALWAAVQEMSEGLVDATLGGDLLKQRVALSGQGKRGGARTIVAMRTAGRWFFLYGFNKNERSNIGKHELKVLQELAKELLAFEDRQLEIALSAGEIVEIINGDNKA</sequence>
<evidence type="ECO:0000313" key="1">
    <source>
        <dbReference type="EMBL" id="NDY94885.1"/>
    </source>
</evidence>
<dbReference type="AlphaFoldDB" id="A0A845V4J6"/>
<gene>
    <name evidence="1" type="ORF">G3I74_03980</name>
</gene>
<dbReference type="EMBL" id="JAAGSC010000033">
    <property type="protein sequence ID" value="NDY94885.1"/>
    <property type="molecule type" value="Genomic_DNA"/>
</dbReference>
<dbReference type="InterPro" id="IPR009387">
    <property type="entry name" value="HigB-2"/>
</dbReference>
<dbReference type="Pfam" id="PF06296">
    <property type="entry name" value="RelE"/>
    <property type="match status" value="1"/>
</dbReference>